<evidence type="ECO:0000313" key="8">
    <source>
        <dbReference type="Proteomes" id="UP001281614"/>
    </source>
</evidence>
<keyword evidence="6" id="KW-0812">Transmembrane</keyword>
<dbReference type="InterPro" id="IPR002401">
    <property type="entry name" value="Cyt_P450_E_grp-I"/>
</dbReference>
<comment type="similarity">
    <text evidence="2">Belongs to the cytochrome P450 family.</text>
</comment>
<reference evidence="7" key="1">
    <citation type="submission" date="2023-02" db="EMBL/GenBank/DDBJ databases">
        <title>Colletotrichum kahawae CIFC_Que2 genome sequencing and assembly.</title>
        <authorList>
            <person name="Baroncelli R."/>
        </authorList>
    </citation>
    <scope>NUCLEOTIDE SEQUENCE</scope>
    <source>
        <strain evidence="7">CIFC_Que2</strain>
    </source>
</reference>
<keyword evidence="4" id="KW-0479">Metal-binding</keyword>
<sequence length="405" mass="45998">MSSNNVLLTALALSPQYVPVGLVILAVVSLLFPSWIQHGHFLNAPNTLSFTSSQAWDDKSTANDVDHRRLRRIQAHAFSEKALSLQEGFLRQYTAMFISRLHESISQPGGDIVNITRWLNLLTTDIIGELTFAESFEGLAKNRLHPWLETVFLTLKAFTFIRELTRLPPIFMRLAMACIPANMLEHQRAAVAFGAKAAKRRMGLGTERPDFMSYILRQTGEQRMTEPEIEAAAITFIVAGSETTATMLSGTVYLLCQDRAILERLTSLVRTDFASESDLTLVKLQQHEYLNAVLQEGLRLYPPAPDNLFRVTPETGGYVMGELLPPKTSLTVNLWAANRSSENFHRPLEFIPESLAWAEMRMILAHLVWNFNLELQSDTQGWIERQKVFMLWEKPDLNIKMSRRH</sequence>
<comment type="caution">
    <text evidence="7">The sequence shown here is derived from an EMBL/GenBank/DDBJ whole genome shotgun (WGS) entry which is preliminary data.</text>
</comment>
<dbReference type="AlphaFoldDB" id="A0AAD9YME2"/>
<evidence type="ECO:0000256" key="6">
    <source>
        <dbReference type="SAM" id="Phobius"/>
    </source>
</evidence>
<keyword evidence="8" id="KW-1185">Reference proteome</keyword>
<dbReference type="Gene3D" id="1.10.630.10">
    <property type="entry name" value="Cytochrome P450"/>
    <property type="match status" value="1"/>
</dbReference>
<dbReference type="PRINTS" id="PR00463">
    <property type="entry name" value="EP450I"/>
</dbReference>
<keyword evidence="6" id="KW-0472">Membrane</keyword>
<dbReference type="PANTHER" id="PTHR24305:SF210">
    <property type="entry name" value="CYTOCHROME P450 MONOOXYGENASE ASQL-RELATED"/>
    <property type="match status" value="1"/>
</dbReference>
<organism evidence="7 8">
    <name type="scientific">Colletotrichum kahawae</name>
    <name type="common">Coffee berry disease fungus</name>
    <dbReference type="NCBI Taxonomy" id="34407"/>
    <lineage>
        <taxon>Eukaryota</taxon>
        <taxon>Fungi</taxon>
        <taxon>Dikarya</taxon>
        <taxon>Ascomycota</taxon>
        <taxon>Pezizomycotina</taxon>
        <taxon>Sordariomycetes</taxon>
        <taxon>Hypocreomycetidae</taxon>
        <taxon>Glomerellales</taxon>
        <taxon>Glomerellaceae</taxon>
        <taxon>Colletotrichum</taxon>
        <taxon>Colletotrichum gloeosporioides species complex</taxon>
    </lineage>
</organism>
<dbReference type="GO" id="GO:0005506">
    <property type="term" value="F:iron ion binding"/>
    <property type="evidence" value="ECO:0007669"/>
    <property type="project" value="InterPro"/>
</dbReference>
<dbReference type="InterPro" id="IPR001128">
    <property type="entry name" value="Cyt_P450"/>
</dbReference>
<dbReference type="InterPro" id="IPR036396">
    <property type="entry name" value="Cyt_P450_sf"/>
</dbReference>
<dbReference type="InterPro" id="IPR050121">
    <property type="entry name" value="Cytochrome_P450_monoxygenase"/>
</dbReference>
<feature type="transmembrane region" description="Helical" evidence="6">
    <location>
        <begin position="6"/>
        <end position="32"/>
    </location>
</feature>
<dbReference type="PANTHER" id="PTHR24305">
    <property type="entry name" value="CYTOCHROME P450"/>
    <property type="match status" value="1"/>
</dbReference>
<name>A0AAD9YME2_COLKA</name>
<gene>
    <name evidence="7" type="ORF">CKAH01_14339</name>
</gene>
<proteinExistence type="inferred from homology"/>
<evidence type="ECO:0000256" key="1">
    <source>
        <dbReference type="ARBA" id="ARBA00001971"/>
    </source>
</evidence>
<keyword evidence="3" id="KW-0349">Heme</keyword>
<evidence type="ECO:0000256" key="5">
    <source>
        <dbReference type="ARBA" id="ARBA00023004"/>
    </source>
</evidence>
<dbReference type="Pfam" id="PF00067">
    <property type="entry name" value="p450"/>
    <property type="match status" value="1"/>
</dbReference>
<evidence type="ECO:0000256" key="4">
    <source>
        <dbReference type="ARBA" id="ARBA00022723"/>
    </source>
</evidence>
<evidence type="ECO:0000256" key="3">
    <source>
        <dbReference type="ARBA" id="ARBA00022617"/>
    </source>
</evidence>
<dbReference type="CDD" id="cd11058">
    <property type="entry name" value="CYP60B-like"/>
    <property type="match status" value="1"/>
</dbReference>
<evidence type="ECO:0000256" key="2">
    <source>
        <dbReference type="ARBA" id="ARBA00010617"/>
    </source>
</evidence>
<dbReference type="EMBL" id="VYYT01000081">
    <property type="protein sequence ID" value="KAK2771342.1"/>
    <property type="molecule type" value="Genomic_DNA"/>
</dbReference>
<accession>A0AAD9YME2</accession>
<keyword evidence="6" id="KW-1133">Transmembrane helix</keyword>
<keyword evidence="5" id="KW-0408">Iron</keyword>
<evidence type="ECO:0000313" key="7">
    <source>
        <dbReference type="EMBL" id="KAK2771342.1"/>
    </source>
</evidence>
<dbReference type="GO" id="GO:0020037">
    <property type="term" value="F:heme binding"/>
    <property type="evidence" value="ECO:0007669"/>
    <property type="project" value="InterPro"/>
</dbReference>
<dbReference type="SUPFAM" id="SSF48264">
    <property type="entry name" value="Cytochrome P450"/>
    <property type="match status" value="1"/>
</dbReference>
<dbReference type="GO" id="GO:0016705">
    <property type="term" value="F:oxidoreductase activity, acting on paired donors, with incorporation or reduction of molecular oxygen"/>
    <property type="evidence" value="ECO:0007669"/>
    <property type="project" value="InterPro"/>
</dbReference>
<dbReference type="GO" id="GO:0004497">
    <property type="term" value="F:monooxygenase activity"/>
    <property type="evidence" value="ECO:0007669"/>
    <property type="project" value="InterPro"/>
</dbReference>
<protein>
    <submittedName>
        <fullName evidence="7">Toxin biosynthesis cytochrome p450</fullName>
    </submittedName>
</protein>
<dbReference type="Proteomes" id="UP001281614">
    <property type="component" value="Unassembled WGS sequence"/>
</dbReference>
<comment type="cofactor">
    <cofactor evidence="1">
        <name>heme</name>
        <dbReference type="ChEBI" id="CHEBI:30413"/>
    </cofactor>
</comment>